<dbReference type="GO" id="GO:0016887">
    <property type="term" value="F:ATP hydrolysis activity"/>
    <property type="evidence" value="ECO:0007669"/>
    <property type="project" value="InterPro"/>
</dbReference>
<feature type="compositionally biased region" description="Basic and acidic residues" evidence="1">
    <location>
        <begin position="87"/>
        <end position="98"/>
    </location>
</feature>
<reference evidence="3 4" key="1">
    <citation type="submission" date="2013-05" db="EMBL/GenBank/DDBJ databases">
        <title>Genome assembly of Chondromyces apiculatus DSM 436.</title>
        <authorList>
            <person name="Sharma G."/>
            <person name="Khatri I."/>
            <person name="Kaur C."/>
            <person name="Mayilraj S."/>
            <person name="Subramanian S."/>
        </authorList>
    </citation>
    <scope>NUCLEOTIDE SEQUENCE [LARGE SCALE GENOMIC DNA]</scope>
    <source>
        <strain evidence="3 4">DSM 436</strain>
    </source>
</reference>
<comment type="caution">
    <text evidence="3">The sequence shown here is derived from an EMBL/GenBank/DDBJ whole genome shotgun (WGS) entry which is preliminary data.</text>
</comment>
<dbReference type="AlphaFoldDB" id="A0A017TAL3"/>
<feature type="compositionally biased region" description="Low complexity" evidence="1">
    <location>
        <begin position="108"/>
        <end position="124"/>
    </location>
</feature>
<dbReference type="SUPFAM" id="SSF52540">
    <property type="entry name" value="P-loop containing nucleoside triphosphate hydrolases"/>
    <property type="match status" value="1"/>
</dbReference>
<feature type="region of interest" description="Disordered" evidence="1">
    <location>
        <begin position="81"/>
        <end position="140"/>
    </location>
</feature>
<gene>
    <name evidence="3" type="ORF">CAP_2926</name>
</gene>
<evidence type="ECO:0000256" key="1">
    <source>
        <dbReference type="SAM" id="MobiDB-lite"/>
    </source>
</evidence>
<keyword evidence="4" id="KW-1185">Reference proteome</keyword>
<dbReference type="EMBL" id="ASRX01000021">
    <property type="protein sequence ID" value="EYF05636.1"/>
    <property type="molecule type" value="Genomic_DNA"/>
</dbReference>
<dbReference type="Pfam" id="PF13476">
    <property type="entry name" value="AAA_23"/>
    <property type="match status" value="1"/>
</dbReference>
<sequence length="140" mass="14969">MLATWINLDGIKCFDNVEVDLRIGKDRPHKWVVVYGDNSLGKSTLLKAFGVALTGQPALNALMPSAQGWVREGSSCGVIGTMIQQGPDDRGPGRAEKTSRKRTKASTKKASSAGKVAKVPGPAVKVRKKGRPAREGENRS</sequence>
<proteinExistence type="predicted"/>
<dbReference type="GO" id="GO:0006302">
    <property type="term" value="P:double-strand break repair"/>
    <property type="evidence" value="ECO:0007669"/>
    <property type="project" value="InterPro"/>
</dbReference>
<dbReference type="Proteomes" id="UP000019678">
    <property type="component" value="Unassembled WGS sequence"/>
</dbReference>
<dbReference type="Gene3D" id="3.40.50.300">
    <property type="entry name" value="P-loop containing nucleotide triphosphate hydrolases"/>
    <property type="match status" value="1"/>
</dbReference>
<name>A0A017TAL3_9BACT</name>
<evidence type="ECO:0000259" key="2">
    <source>
        <dbReference type="Pfam" id="PF13476"/>
    </source>
</evidence>
<dbReference type="InterPro" id="IPR027417">
    <property type="entry name" value="P-loop_NTPase"/>
</dbReference>
<protein>
    <recommendedName>
        <fullName evidence="2">Rad50/SbcC-type AAA domain-containing protein</fullName>
    </recommendedName>
</protein>
<feature type="domain" description="Rad50/SbcC-type AAA" evidence="2">
    <location>
        <begin position="6"/>
        <end position="60"/>
    </location>
</feature>
<dbReference type="InterPro" id="IPR038729">
    <property type="entry name" value="Rad50/SbcC_AAA"/>
</dbReference>
<organism evidence="3 4">
    <name type="scientific">Chondromyces apiculatus DSM 436</name>
    <dbReference type="NCBI Taxonomy" id="1192034"/>
    <lineage>
        <taxon>Bacteria</taxon>
        <taxon>Pseudomonadati</taxon>
        <taxon>Myxococcota</taxon>
        <taxon>Polyangia</taxon>
        <taxon>Polyangiales</taxon>
        <taxon>Polyangiaceae</taxon>
        <taxon>Chondromyces</taxon>
    </lineage>
</organism>
<evidence type="ECO:0000313" key="4">
    <source>
        <dbReference type="Proteomes" id="UP000019678"/>
    </source>
</evidence>
<evidence type="ECO:0000313" key="3">
    <source>
        <dbReference type="EMBL" id="EYF05636.1"/>
    </source>
</evidence>
<dbReference type="eggNOG" id="COG3950">
    <property type="taxonomic scope" value="Bacteria"/>
</dbReference>
<dbReference type="STRING" id="1192034.CAP_2926"/>
<accession>A0A017TAL3</accession>